<reference evidence="2 3" key="1">
    <citation type="journal article" date="2019" name="Int. J. Syst. Evol. Microbiol.">
        <title>The Global Catalogue of Microorganisms (GCM) 10K type strain sequencing project: providing services to taxonomists for standard genome sequencing and annotation.</title>
        <authorList>
            <consortium name="The Broad Institute Genomics Platform"/>
            <consortium name="The Broad Institute Genome Sequencing Center for Infectious Disease"/>
            <person name="Wu L."/>
            <person name="Ma J."/>
        </authorList>
    </citation>
    <scope>NUCLEOTIDE SEQUENCE [LARGE SCALE GENOMIC DNA]</scope>
    <source>
        <strain evidence="2 3">JCM 16374</strain>
    </source>
</reference>
<name>A0ABN3T204_9ACTN</name>
<dbReference type="Gene3D" id="3.30.559.30">
    <property type="entry name" value="Nonribosomal peptide synthetase, condensation domain"/>
    <property type="match status" value="1"/>
</dbReference>
<dbReference type="PANTHER" id="PTHR45527">
    <property type="entry name" value="NONRIBOSOMAL PEPTIDE SYNTHETASE"/>
    <property type="match status" value="1"/>
</dbReference>
<dbReference type="EMBL" id="BAAARK010000048">
    <property type="protein sequence ID" value="GAA2689321.1"/>
    <property type="molecule type" value="Genomic_DNA"/>
</dbReference>
<dbReference type="Gene3D" id="3.30.559.10">
    <property type="entry name" value="Chloramphenicol acetyltransferase-like domain"/>
    <property type="match status" value="1"/>
</dbReference>
<feature type="domain" description="Condensation" evidence="1">
    <location>
        <begin position="14"/>
        <end position="349"/>
    </location>
</feature>
<dbReference type="SUPFAM" id="SSF52777">
    <property type="entry name" value="CoA-dependent acyltransferases"/>
    <property type="match status" value="2"/>
</dbReference>
<evidence type="ECO:0000313" key="3">
    <source>
        <dbReference type="Proteomes" id="UP001500994"/>
    </source>
</evidence>
<dbReference type="Pfam" id="PF00668">
    <property type="entry name" value="Condensation"/>
    <property type="match status" value="1"/>
</dbReference>
<dbReference type="Proteomes" id="UP001500994">
    <property type="component" value="Unassembled WGS sequence"/>
</dbReference>
<dbReference type="InterPro" id="IPR023213">
    <property type="entry name" value="CAT-like_dom_sf"/>
</dbReference>
<organism evidence="2 3">
    <name type="scientific">Streptomyces lunalinharesii</name>
    <dbReference type="NCBI Taxonomy" id="333384"/>
    <lineage>
        <taxon>Bacteria</taxon>
        <taxon>Bacillati</taxon>
        <taxon>Actinomycetota</taxon>
        <taxon>Actinomycetes</taxon>
        <taxon>Kitasatosporales</taxon>
        <taxon>Streptomycetaceae</taxon>
        <taxon>Streptomyces</taxon>
    </lineage>
</organism>
<accession>A0ABN3T204</accession>
<evidence type="ECO:0000313" key="2">
    <source>
        <dbReference type="EMBL" id="GAA2689321.1"/>
    </source>
</evidence>
<dbReference type="RefSeq" id="WP_344583963.1">
    <property type="nucleotide sequence ID" value="NZ_BAAARK010000048.1"/>
</dbReference>
<proteinExistence type="predicted"/>
<dbReference type="PANTHER" id="PTHR45527:SF1">
    <property type="entry name" value="FATTY ACID SYNTHASE"/>
    <property type="match status" value="1"/>
</dbReference>
<dbReference type="InterPro" id="IPR001242">
    <property type="entry name" value="Condensation_dom"/>
</dbReference>
<comment type="caution">
    <text evidence="2">The sequence shown here is derived from an EMBL/GenBank/DDBJ whole genome shotgun (WGS) entry which is preliminary data.</text>
</comment>
<gene>
    <name evidence="2" type="ORF">GCM10009864_74090</name>
</gene>
<keyword evidence="3" id="KW-1185">Reference proteome</keyword>
<evidence type="ECO:0000259" key="1">
    <source>
        <dbReference type="Pfam" id="PF00668"/>
    </source>
</evidence>
<protein>
    <recommendedName>
        <fullName evidence="1">Condensation domain-containing protein</fullName>
    </recommendedName>
</protein>
<sequence length="417" mass="44653">MTDSQLAHEASAAERQFWLAEQVARKAAANIALGQIRIQGPVDVPALARALDAVVQAHEALHTAFVLDGQRLVREVVAPMPGPTPVLLAAGTVFDDVAARLDETGFDVQAGVLHWSAVAPDEDGASLYIAVHHIAFDGLSHEILTSDLADAYAQALTGTDPYLPPRPRAAATSLGAAQRDELAAHWRTTLAGVADLPCTGTELSQRDLARAPLVEHRTTCSAGLAQKLRDRAREGAKTPYALLLTAYGRALAELTGAGEDFCIGTPIATRGTDQEREVGCLLNTVPIRMRSLDAPDAADRVWDAVVDAVLHLELPCEHIVAHCRTGRSRRMPLFQALFAYQSWTRTVHEAGHARLWTVPVKPVGAQAEVQMQVCEVEGDAFDVVVQTPAGGPWDGRLADLVAAFDNHLERLATASTS</sequence>